<dbReference type="Proteomes" id="UP000219642">
    <property type="component" value="Unassembled WGS sequence"/>
</dbReference>
<evidence type="ECO:0000313" key="2">
    <source>
        <dbReference type="Proteomes" id="UP000219642"/>
    </source>
</evidence>
<accession>A0ABX4IJI5</accession>
<name>A0ABX4IJI5_9ENTR</name>
<comment type="caution">
    <text evidence="1">The sequence shown here is derived from an EMBL/GenBank/DDBJ whole genome shotgun (WGS) entry which is preliminary data.</text>
</comment>
<dbReference type="RefSeq" id="WP_097401831.1">
    <property type="nucleotide sequence ID" value="NZ_NITV01000013.1"/>
</dbReference>
<reference evidence="1 2" key="1">
    <citation type="submission" date="2017-06" db="EMBL/GenBank/DDBJ databases">
        <title>Draft genome sequence of nitrogen-fixing Kosakonia pseudosacchari strain NN143 isolated from sugarcane roots.</title>
        <authorList>
            <person name="Li Y."/>
            <person name="Li S."/>
            <person name="Lin L."/>
            <person name="Wu X."/>
            <person name="Yang L."/>
            <person name="Li Y."/>
            <person name="An Q."/>
        </authorList>
    </citation>
    <scope>NUCLEOTIDE SEQUENCE [LARGE SCALE GENOMIC DNA]</scope>
    <source>
        <strain evidence="1 2">NN143</strain>
    </source>
</reference>
<protein>
    <submittedName>
        <fullName evidence="1">Uncharacterized protein</fullName>
    </submittedName>
</protein>
<dbReference type="EMBL" id="NITV01000013">
    <property type="protein sequence ID" value="PDO83368.1"/>
    <property type="molecule type" value="Genomic_DNA"/>
</dbReference>
<sequence length="159" mass="18175">MSKFIEIKKAVSELVADSDAYWNQLYLAYGAFHSKYRDYLGLTNDYVISNNEKIAILQTGVYDEEEKNVVPHAPFALKKDGKKLCFDLVLNLCTTDSPDVVMKFLVKVKFSKQSADFIFEIGDLDEKIVCKETNGQVDFLPLFDGLQELLINNLKFNKE</sequence>
<keyword evidence="2" id="KW-1185">Reference proteome</keyword>
<proteinExistence type="predicted"/>
<gene>
    <name evidence="1" type="ORF">BK796_20555</name>
</gene>
<evidence type="ECO:0000313" key="1">
    <source>
        <dbReference type="EMBL" id="PDO83368.1"/>
    </source>
</evidence>
<organism evidence="1 2">
    <name type="scientific">Kosakonia pseudosacchari</name>
    <dbReference type="NCBI Taxonomy" id="1646340"/>
    <lineage>
        <taxon>Bacteria</taxon>
        <taxon>Pseudomonadati</taxon>
        <taxon>Pseudomonadota</taxon>
        <taxon>Gammaproteobacteria</taxon>
        <taxon>Enterobacterales</taxon>
        <taxon>Enterobacteriaceae</taxon>
        <taxon>Kosakonia</taxon>
    </lineage>
</organism>